<dbReference type="Proteomes" id="UP000024635">
    <property type="component" value="Unassembled WGS sequence"/>
</dbReference>
<sequence length="83" mass="9540">MKVTAIVHESIVIDLIDFIDFSQFGAVMDESMSNMFSKKAERDNEKYLLREYQILTVYVSVSETEVLKVRAITISIYGDDILL</sequence>
<evidence type="ECO:0000313" key="2">
    <source>
        <dbReference type="Proteomes" id="UP000024635"/>
    </source>
</evidence>
<keyword evidence="2" id="KW-1185">Reference proteome</keyword>
<gene>
    <name evidence="1" type="primary">Acey_s0154.g3015</name>
    <name evidence="1" type="ORF">Y032_0154g3015</name>
</gene>
<comment type="caution">
    <text evidence="1">The sequence shown here is derived from an EMBL/GenBank/DDBJ whole genome shotgun (WGS) entry which is preliminary data.</text>
</comment>
<name>A0A016T0H8_9BILA</name>
<accession>A0A016T0H8</accession>
<organism evidence="1 2">
    <name type="scientific">Ancylostoma ceylanicum</name>
    <dbReference type="NCBI Taxonomy" id="53326"/>
    <lineage>
        <taxon>Eukaryota</taxon>
        <taxon>Metazoa</taxon>
        <taxon>Ecdysozoa</taxon>
        <taxon>Nematoda</taxon>
        <taxon>Chromadorea</taxon>
        <taxon>Rhabditida</taxon>
        <taxon>Rhabditina</taxon>
        <taxon>Rhabditomorpha</taxon>
        <taxon>Strongyloidea</taxon>
        <taxon>Ancylostomatidae</taxon>
        <taxon>Ancylostomatinae</taxon>
        <taxon>Ancylostoma</taxon>
    </lineage>
</organism>
<dbReference type="EMBL" id="JARK01001490">
    <property type="protein sequence ID" value="EYB96054.1"/>
    <property type="molecule type" value="Genomic_DNA"/>
</dbReference>
<proteinExistence type="predicted"/>
<evidence type="ECO:0000313" key="1">
    <source>
        <dbReference type="EMBL" id="EYB96054.1"/>
    </source>
</evidence>
<reference evidence="2" key="1">
    <citation type="journal article" date="2015" name="Nat. Genet.">
        <title>The genome and transcriptome of the zoonotic hookworm Ancylostoma ceylanicum identify infection-specific gene families.</title>
        <authorList>
            <person name="Schwarz E.M."/>
            <person name="Hu Y."/>
            <person name="Antoshechkin I."/>
            <person name="Miller M.M."/>
            <person name="Sternberg P.W."/>
            <person name="Aroian R.V."/>
        </authorList>
    </citation>
    <scope>NUCLEOTIDE SEQUENCE</scope>
    <source>
        <strain evidence="2">HY135</strain>
    </source>
</reference>
<dbReference type="AlphaFoldDB" id="A0A016T0H8"/>
<protein>
    <submittedName>
        <fullName evidence="1">Uncharacterized protein</fullName>
    </submittedName>
</protein>